<name>A0A6H5H9C1_9HEMI</name>
<dbReference type="EMBL" id="CADCXU010026810">
    <property type="protein sequence ID" value="CAB0013512.1"/>
    <property type="molecule type" value="Genomic_DNA"/>
</dbReference>
<gene>
    <name evidence="1" type="ORF">NTEN_LOCUS18123</name>
</gene>
<keyword evidence="2" id="KW-1185">Reference proteome</keyword>
<sequence length="128" mass="14433">MDPNLWQDSENFLRPEAPSLMLSWKASKKGSTVIGGSERGKSINVYSVSEQSTKCPITSRPSCPPFGPSRDEGRYELSNYSFFWFCRNRTSTRTMDPSRIRSSDEKPAIASICMTNHNFHTQMEALSG</sequence>
<evidence type="ECO:0000313" key="1">
    <source>
        <dbReference type="EMBL" id="CAB0013512.1"/>
    </source>
</evidence>
<organism evidence="1 2">
    <name type="scientific">Nesidiocoris tenuis</name>
    <dbReference type="NCBI Taxonomy" id="355587"/>
    <lineage>
        <taxon>Eukaryota</taxon>
        <taxon>Metazoa</taxon>
        <taxon>Ecdysozoa</taxon>
        <taxon>Arthropoda</taxon>
        <taxon>Hexapoda</taxon>
        <taxon>Insecta</taxon>
        <taxon>Pterygota</taxon>
        <taxon>Neoptera</taxon>
        <taxon>Paraneoptera</taxon>
        <taxon>Hemiptera</taxon>
        <taxon>Heteroptera</taxon>
        <taxon>Panheteroptera</taxon>
        <taxon>Cimicomorpha</taxon>
        <taxon>Miridae</taxon>
        <taxon>Dicyphina</taxon>
        <taxon>Nesidiocoris</taxon>
    </lineage>
</organism>
<dbReference type="Proteomes" id="UP000479000">
    <property type="component" value="Unassembled WGS sequence"/>
</dbReference>
<evidence type="ECO:0000313" key="2">
    <source>
        <dbReference type="Proteomes" id="UP000479000"/>
    </source>
</evidence>
<protein>
    <submittedName>
        <fullName evidence="1">Uncharacterized protein</fullName>
    </submittedName>
</protein>
<accession>A0A6H5H9C1</accession>
<proteinExistence type="predicted"/>
<reference evidence="1 2" key="1">
    <citation type="submission" date="2020-02" db="EMBL/GenBank/DDBJ databases">
        <authorList>
            <person name="Ferguson B K."/>
        </authorList>
    </citation>
    <scope>NUCLEOTIDE SEQUENCE [LARGE SCALE GENOMIC DNA]</scope>
</reference>
<dbReference type="AlphaFoldDB" id="A0A6H5H9C1"/>